<evidence type="ECO:0000256" key="7">
    <source>
        <dbReference type="ARBA" id="ARBA00022801"/>
    </source>
</evidence>
<evidence type="ECO:0000256" key="1">
    <source>
        <dbReference type="ARBA" id="ARBA00012873"/>
    </source>
</evidence>
<evidence type="ECO:0000256" key="5">
    <source>
        <dbReference type="ARBA" id="ARBA00022553"/>
    </source>
</evidence>
<dbReference type="GO" id="GO:0016491">
    <property type="term" value="F:oxidoreductase activity"/>
    <property type="evidence" value="ECO:0007669"/>
    <property type="project" value="UniProtKB-KW"/>
</dbReference>
<dbReference type="Pfam" id="PF16197">
    <property type="entry name" value="KAsynt_C_assoc"/>
    <property type="match status" value="1"/>
</dbReference>
<dbReference type="InterPro" id="IPR014043">
    <property type="entry name" value="Acyl_transferase_dom"/>
</dbReference>
<dbReference type="PROSITE" id="PS52004">
    <property type="entry name" value="KS3_2"/>
    <property type="match status" value="1"/>
</dbReference>
<evidence type="ECO:0000256" key="13">
    <source>
        <dbReference type="ARBA" id="ARBA00023160"/>
    </source>
</evidence>
<evidence type="ECO:0000256" key="14">
    <source>
        <dbReference type="ARBA" id="ARBA00023268"/>
    </source>
</evidence>
<protein>
    <recommendedName>
        <fullName evidence="2">Fatty acid synthase</fullName>
        <ecNumber evidence="1">2.3.1.85</ecNumber>
    </recommendedName>
</protein>
<evidence type="ECO:0000256" key="6">
    <source>
        <dbReference type="ARBA" id="ARBA00022679"/>
    </source>
</evidence>
<name>A0A1Y3BFK2_EURMA</name>
<keyword evidence="6" id="KW-0808">Transferase</keyword>
<dbReference type="Pfam" id="PF00109">
    <property type="entry name" value="ketoacyl-synt"/>
    <property type="match status" value="1"/>
</dbReference>
<keyword evidence="8" id="KW-0276">Fatty acid metabolism</keyword>
<evidence type="ECO:0000259" key="16">
    <source>
        <dbReference type="PROSITE" id="PS52004"/>
    </source>
</evidence>
<dbReference type="PANTHER" id="PTHR43775">
    <property type="entry name" value="FATTY ACID SYNTHASE"/>
    <property type="match status" value="1"/>
</dbReference>
<dbReference type="InterPro" id="IPR014030">
    <property type="entry name" value="Ketoacyl_synth_N"/>
</dbReference>
<keyword evidence="7" id="KW-0378">Hydrolase</keyword>
<feature type="non-terminal residue" evidence="17">
    <location>
        <position position="726"/>
    </location>
</feature>
<dbReference type="GO" id="GO:0004315">
    <property type="term" value="F:3-oxoacyl-[acyl-carrier-protein] synthase activity"/>
    <property type="evidence" value="ECO:0007669"/>
    <property type="project" value="InterPro"/>
</dbReference>
<dbReference type="CDD" id="cd00833">
    <property type="entry name" value="PKS"/>
    <property type="match status" value="1"/>
</dbReference>
<gene>
    <name evidence="17" type="ORF">BLA29_002882</name>
</gene>
<comment type="catalytic activity">
    <reaction evidence="15">
        <text>acetyl-CoA + n malonyl-CoA + 2n NADPH + 2n H(+) = a long-chain fatty acid + (n+1) CoA + n CO2 + 2n NADP(+).</text>
        <dbReference type="EC" id="2.3.1.85"/>
    </reaction>
</comment>
<dbReference type="EC" id="2.3.1.85" evidence="1"/>
<evidence type="ECO:0000256" key="11">
    <source>
        <dbReference type="ARBA" id="ARBA00023027"/>
    </source>
</evidence>
<evidence type="ECO:0000256" key="9">
    <source>
        <dbReference type="ARBA" id="ARBA00022857"/>
    </source>
</evidence>
<keyword evidence="10" id="KW-0560">Oxidoreductase</keyword>
<evidence type="ECO:0000256" key="3">
    <source>
        <dbReference type="ARBA" id="ARBA00022450"/>
    </source>
</evidence>
<dbReference type="Proteomes" id="UP000194236">
    <property type="component" value="Unassembled WGS sequence"/>
</dbReference>
<dbReference type="UniPathway" id="UPA00094"/>
<dbReference type="Pfam" id="PF02801">
    <property type="entry name" value="Ketoacyl-synt_C"/>
    <property type="match status" value="1"/>
</dbReference>
<keyword evidence="13" id="KW-0275">Fatty acid biosynthesis</keyword>
<dbReference type="AlphaFoldDB" id="A0A1Y3BFK2"/>
<dbReference type="SMART" id="SM00827">
    <property type="entry name" value="PKS_AT"/>
    <property type="match status" value="1"/>
</dbReference>
<keyword evidence="12" id="KW-0443">Lipid metabolism</keyword>
<organism evidence="17 18">
    <name type="scientific">Euroglyphus maynei</name>
    <name type="common">Mayne's house dust mite</name>
    <dbReference type="NCBI Taxonomy" id="6958"/>
    <lineage>
        <taxon>Eukaryota</taxon>
        <taxon>Metazoa</taxon>
        <taxon>Ecdysozoa</taxon>
        <taxon>Arthropoda</taxon>
        <taxon>Chelicerata</taxon>
        <taxon>Arachnida</taxon>
        <taxon>Acari</taxon>
        <taxon>Acariformes</taxon>
        <taxon>Sarcoptiformes</taxon>
        <taxon>Astigmata</taxon>
        <taxon>Psoroptidia</taxon>
        <taxon>Analgoidea</taxon>
        <taxon>Pyroglyphidae</taxon>
        <taxon>Pyroglyphinae</taxon>
        <taxon>Euroglyphus</taxon>
    </lineage>
</organism>
<dbReference type="InterPro" id="IPR001227">
    <property type="entry name" value="Ac_transferase_dom_sf"/>
</dbReference>
<dbReference type="InterPro" id="IPR032821">
    <property type="entry name" value="PKS_assoc"/>
</dbReference>
<dbReference type="SMART" id="SM00825">
    <property type="entry name" value="PKS_KS"/>
    <property type="match status" value="1"/>
</dbReference>
<dbReference type="Gene3D" id="3.40.366.10">
    <property type="entry name" value="Malonyl-Coenzyme A Acyl Carrier Protein, domain 2"/>
    <property type="match status" value="1"/>
</dbReference>
<dbReference type="PROSITE" id="PS00606">
    <property type="entry name" value="KS3_1"/>
    <property type="match status" value="1"/>
</dbReference>
<proteinExistence type="predicted"/>
<keyword evidence="4" id="KW-0444">Lipid biosynthesis</keyword>
<keyword evidence="3" id="KW-0596">Phosphopantetheine</keyword>
<reference evidence="17 18" key="1">
    <citation type="submission" date="2017-03" db="EMBL/GenBank/DDBJ databases">
        <title>Genome Survey of Euroglyphus maynei.</title>
        <authorList>
            <person name="Arlian L.G."/>
            <person name="Morgan M.S."/>
            <person name="Rider S.D."/>
        </authorList>
    </citation>
    <scope>NUCLEOTIDE SEQUENCE [LARGE SCALE GENOMIC DNA]</scope>
    <source>
        <strain evidence="17">Arlian Lab</strain>
        <tissue evidence="17">Whole body</tissue>
    </source>
</reference>
<dbReference type="Pfam" id="PF00698">
    <property type="entry name" value="Acyl_transf_1"/>
    <property type="match status" value="1"/>
</dbReference>
<dbReference type="EMBL" id="MUJZ01026944">
    <property type="protein sequence ID" value="OTF78648.1"/>
    <property type="molecule type" value="Genomic_DNA"/>
</dbReference>
<dbReference type="InterPro" id="IPR016039">
    <property type="entry name" value="Thiolase-like"/>
</dbReference>
<accession>A0A1Y3BFK2</accession>
<dbReference type="GO" id="GO:0006633">
    <property type="term" value="P:fatty acid biosynthetic process"/>
    <property type="evidence" value="ECO:0007669"/>
    <property type="project" value="UniProtKB-UniPathway"/>
</dbReference>
<evidence type="ECO:0000256" key="10">
    <source>
        <dbReference type="ARBA" id="ARBA00023002"/>
    </source>
</evidence>
<evidence type="ECO:0000256" key="4">
    <source>
        <dbReference type="ARBA" id="ARBA00022516"/>
    </source>
</evidence>
<dbReference type="InterPro" id="IPR050091">
    <property type="entry name" value="PKS_NRPS_Biosynth_Enz"/>
</dbReference>
<evidence type="ECO:0000256" key="12">
    <source>
        <dbReference type="ARBA" id="ARBA00023098"/>
    </source>
</evidence>
<keyword evidence="14" id="KW-0511">Multifunctional enzyme</keyword>
<dbReference type="Gene3D" id="3.40.47.10">
    <property type="match status" value="1"/>
</dbReference>
<evidence type="ECO:0000313" key="17">
    <source>
        <dbReference type="EMBL" id="OTF78648.1"/>
    </source>
</evidence>
<comment type="caution">
    <text evidence="17">The sequence shown here is derived from an EMBL/GenBank/DDBJ whole genome shotgun (WGS) entry which is preliminary data.</text>
</comment>
<keyword evidence="9" id="KW-0521">NADP</keyword>
<evidence type="ECO:0000256" key="8">
    <source>
        <dbReference type="ARBA" id="ARBA00022832"/>
    </source>
</evidence>
<keyword evidence="5" id="KW-0597">Phosphoprotein</keyword>
<dbReference type="InterPro" id="IPR020841">
    <property type="entry name" value="PKS_Beta-ketoAc_synthase_dom"/>
</dbReference>
<dbReference type="InterPro" id="IPR014031">
    <property type="entry name" value="Ketoacyl_synth_C"/>
</dbReference>
<keyword evidence="18" id="KW-1185">Reference proteome</keyword>
<dbReference type="GO" id="GO:0016787">
    <property type="term" value="F:hydrolase activity"/>
    <property type="evidence" value="ECO:0007669"/>
    <property type="project" value="UniProtKB-KW"/>
</dbReference>
<evidence type="ECO:0000256" key="15">
    <source>
        <dbReference type="ARBA" id="ARBA00044883"/>
    </source>
</evidence>
<dbReference type="PANTHER" id="PTHR43775:SF7">
    <property type="entry name" value="FATTY ACID SYNTHASE"/>
    <property type="match status" value="1"/>
</dbReference>
<dbReference type="InterPro" id="IPR016035">
    <property type="entry name" value="Acyl_Trfase/lysoPLipase"/>
</dbReference>
<dbReference type="GO" id="GO:0004312">
    <property type="term" value="F:fatty acid synthase activity"/>
    <property type="evidence" value="ECO:0007669"/>
    <property type="project" value="UniProtKB-EC"/>
</dbReference>
<dbReference type="OrthoDB" id="6505209at2759"/>
<dbReference type="SUPFAM" id="SSF53901">
    <property type="entry name" value="Thiolase-like"/>
    <property type="match status" value="1"/>
</dbReference>
<dbReference type="SUPFAM" id="SSF52151">
    <property type="entry name" value="FabD/lysophospholipase-like"/>
    <property type="match status" value="1"/>
</dbReference>
<dbReference type="SUPFAM" id="SSF55048">
    <property type="entry name" value="Probable ACP-binding domain of malonyl-CoA ACP transacylase"/>
    <property type="match status" value="1"/>
</dbReference>
<feature type="domain" description="Ketosynthase family 3 (KS3)" evidence="16">
    <location>
        <begin position="11"/>
        <end position="417"/>
    </location>
</feature>
<dbReference type="InterPro" id="IPR016036">
    <property type="entry name" value="Malonyl_transacylase_ACP-bd"/>
</dbReference>
<evidence type="ECO:0000256" key="2">
    <source>
        <dbReference type="ARBA" id="ARBA00018769"/>
    </source>
</evidence>
<keyword evidence="11" id="KW-0520">NAD</keyword>
<dbReference type="Gene3D" id="3.30.70.3290">
    <property type="match status" value="1"/>
</dbReference>
<evidence type="ECO:0000313" key="18">
    <source>
        <dbReference type="Proteomes" id="UP000194236"/>
    </source>
</evidence>
<dbReference type="InterPro" id="IPR018201">
    <property type="entry name" value="Ketoacyl_synth_AS"/>
</dbReference>
<sequence>MVKNIRKNDDDNDIVISGISGRFPESENIDELKENLYNHVDMVTEDDRRWPVGFYGLPGRNGKLKDLSKLDAQFFGIHGKQARNMDPQARILLELTYEAIVDAGVNPQTLRGTRTGVYIGSSTSEVEEALVEDVERANGYALTGCSRSMFSNRISFTFDFQGPSYTMDTACSSSFMALQQAILALKTNECDQAIVGGTNLCIRPVTSVQFHRLNMLSPEGKCQHLDNSANGYVRSESCSVIFLQRKSAAKRVYGTIVHIRTNTDGNKPEGITYPSWKAQMMVMRETVEESGIDPAEVRYVEAHGTGTPVGDPIETKAIAQVFCPDHRKQPLLIGSVKTNLGHAEPASGLNSLAKVLLTFQNKMIPANLHFQTPNTNIPELIDGRIKPVTENTPFEDGIVAVNSFGFGGVNVHMLLKPHAKELDPIKSSIVTDIPRLILVSGRTEDSVNYIFDFIEKNPDKVNPEFLSLLNDVAMTEENSGMNSRGFLIADKHPDGETTFPREIGRIPEKRPIWFVYSGMGSQWTSMAQGMMAIDIFRQSIEKSAKILKRFDIDLMNILLSNDEKVLDTIVAPFISIAAVQIALTDLLRALQIEPDGIVGHSVGELGCAYADGVFTHEQMLLSAYWRGRCVEMANLPRGLMAAVGLTWKEAKARCPSGVVPACHNSQDSVTISGVYDTTKKFVEQLKSENIFAREVKSCNIGFHCHFMEEIAPSLLEKLQEIITDPK</sequence>